<dbReference type="PATRIC" id="fig|190650.5.peg.1482"/>
<dbReference type="Gene3D" id="3.40.630.30">
    <property type="match status" value="1"/>
</dbReference>
<evidence type="ECO:0000313" key="3">
    <source>
        <dbReference type="Proteomes" id="UP000001816"/>
    </source>
</evidence>
<dbReference type="AlphaFoldDB" id="H7C7G7"/>
<dbReference type="BioCyc" id="CAULO:CC1456-MONOMER"/>
<gene>
    <name evidence="2" type="ordered locus">CC_1456</name>
</gene>
<keyword evidence="2" id="KW-0966">Cell projection</keyword>
<dbReference type="STRING" id="190650.CC_1456"/>
<dbReference type="KEGG" id="ccr:CC_1456"/>
<dbReference type="PANTHER" id="PTHR43415:SF3">
    <property type="entry name" value="GNAT-FAMILY ACETYLTRANSFERASE"/>
    <property type="match status" value="1"/>
</dbReference>
<dbReference type="EMBL" id="AE005673">
    <property type="protein sequence ID" value="AAK23437.1"/>
    <property type="molecule type" value="Genomic_DNA"/>
</dbReference>
<dbReference type="SUPFAM" id="SSF55729">
    <property type="entry name" value="Acyl-CoA N-acyltransferases (Nat)"/>
    <property type="match status" value="1"/>
</dbReference>
<keyword evidence="2" id="KW-0969">Cilium</keyword>
<proteinExistence type="predicted"/>
<evidence type="ECO:0000313" key="2">
    <source>
        <dbReference type="EMBL" id="AAK23437.1"/>
    </source>
</evidence>
<evidence type="ECO:0000259" key="1">
    <source>
        <dbReference type="PROSITE" id="PS51186"/>
    </source>
</evidence>
<dbReference type="EnsemblBacteria" id="AAK23437">
    <property type="protein sequence ID" value="AAK23437"/>
    <property type="gene ID" value="CC_1456"/>
</dbReference>
<sequence>MRTMVAVRLRNLVESDRERLLIWRNSPDVSAYMYSDHKIGHEEHDHWFDVARHDPRRRYWIIEADGEPVGLANLADIDLVHRRCAWAYYLASPKVRGLGVGSFVEFQIIEYVFNQLHLNKLWCEVLISNESVWRLHELYGFQREALFRQHVMKQGHEVDVIGLGLLASDWAARRDAMAERLCAKGYTIPDLTCRAA</sequence>
<dbReference type="PROSITE" id="PS51186">
    <property type="entry name" value="GNAT"/>
    <property type="match status" value="1"/>
</dbReference>
<dbReference type="Pfam" id="PF13302">
    <property type="entry name" value="Acetyltransf_3"/>
    <property type="match status" value="1"/>
</dbReference>
<dbReference type="PANTHER" id="PTHR43415">
    <property type="entry name" value="SPERMIDINE N(1)-ACETYLTRANSFERASE"/>
    <property type="match status" value="1"/>
</dbReference>
<organism evidence="2 3">
    <name type="scientific">Caulobacter vibrioides (strain ATCC 19089 / CIP 103742 / CB 15)</name>
    <name type="common">Caulobacter crescentus</name>
    <dbReference type="NCBI Taxonomy" id="190650"/>
    <lineage>
        <taxon>Bacteria</taxon>
        <taxon>Pseudomonadati</taxon>
        <taxon>Pseudomonadota</taxon>
        <taxon>Alphaproteobacteria</taxon>
        <taxon>Caulobacterales</taxon>
        <taxon>Caulobacteraceae</taxon>
        <taxon>Caulobacter</taxon>
    </lineage>
</organism>
<dbReference type="InterPro" id="IPR000182">
    <property type="entry name" value="GNAT_dom"/>
</dbReference>
<accession>H7C7G7</accession>
<dbReference type="eggNOG" id="COG1670">
    <property type="taxonomic scope" value="Bacteria"/>
</dbReference>
<protein>
    <submittedName>
        <fullName evidence="2">Flagellin modification protein FlmH</fullName>
    </submittedName>
</protein>
<dbReference type="HOGENOM" id="CLU_013985_3_2_5"/>
<keyword evidence="2" id="KW-0282">Flagellum</keyword>
<dbReference type="InterPro" id="IPR020036">
    <property type="entry name" value="PseH"/>
</dbReference>
<dbReference type="NCBIfam" id="TIGR03585">
    <property type="entry name" value="PseH"/>
    <property type="match status" value="1"/>
</dbReference>
<dbReference type="GO" id="GO:0016747">
    <property type="term" value="F:acyltransferase activity, transferring groups other than amino-acyl groups"/>
    <property type="evidence" value="ECO:0007669"/>
    <property type="project" value="InterPro"/>
</dbReference>
<feature type="domain" description="N-acetyltransferase" evidence="1">
    <location>
        <begin position="7"/>
        <end position="164"/>
    </location>
</feature>
<dbReference type="Proteomes" id="UP000001816">
    <property type="component" value="Chromosome"/>
</dbReference>
<keyword evidence="3" id="KW-1185">Reference proteome</keyword>
<dbReference type="InterPro" id="IPR016181">
    <property type="entry name" value="Acyl_CoA_acyltransferase"/>
</dbReference>
<reference evidence="2 3" key="1">
    <citation type="journal article" date="2001" name="Proc. Natl. Acad. Sci. U.S.A.">
        <title>Complete genome sequence of Caulobacter crescentus.</title>
        <authorList>
            <person name="Nierman W.C."/>
            <person name="Feldblyum T.V."/>
            <person name="Laub M.T."/>
            <person name="Paulsen I.T."/>
            <person name="Nelson K.E."/>
            <person name="Eisen J.A."/>
            <person name="Heidelberg J.F."/>
            <person name="Alley M.R."/>
            <person name="Ohta N."/>
            <person name="Maddock J.R."/>
            <person name="Potocka I."/>
            <person name="Nelson W.C."/>
            <person name="Newton A."/>
            <person name="Stephens C."/>
            <person name="Phadke N.D."/>
            <person name="Ely B."/>
            <person name="DeBoy R.T."/>
            <person name="Dodson R.J."/>
            <person name="Durkin A.S."/>
            <person name="Gwinn M.L."/>
            <person name="Haft D.H."/>
            <person name="Kolonay J.F."/>
            <person name="Smit J."/>
            <person name="Craven M.B."/>
            <person name="Khouri H."/>
            <person name="Shetty J."/>
            <person name="Berry K."/>
            <person name="Utterback T."/>
            <person name="Tran K."/>
            <person name="Wolf A."/>
            <person name="Vamathevan J."/>
            <person name="Ermolaeva M."/>
            <person name="White O."/>
            <person name="Salzberg S.L."/>
            <person name="Venter J.C."/>
            <person name="Shapiro L."/>
            <person name="Fraser C.M."/>
        </authorList>
    </citation>
    <scope>NUCLEOTIDE SEQUENCE [LARGE SCALE GENOMIC DNA]</scope>
    <source>
        <strain evidence="3">ATCC 19089 / CB15</strain>
    </source>
</reference>
<dbReference type="SMR" id="H7C7G7"/>
<dbReference type="PIR" id="A87430">
    <property type="entry name" value="A87430"/>
</dbReference>
<name>H7C7G7_CAUVC</name>